<comment type="caution">
    <text evidence="2">The sequence shown here is derived from an EMBL/GenBank/DDBJ whole genome shotgun (WGS) entry which is preliminary data.</text>
</comment>
<name>A0ABQ4IYH5_9ACTN</name>
<evidence type="ECO:0000313" key="3">
    <source>
        <dbReference type="Proteomes" id="UP000643165"/>
    </source>
</evidence>
<dbReference type="Gene3D" id="1.10.1660.10">
    <property type="match status" value="1"/>
</dbReference>
<reference evidence="2 3" key="1">
    <citation type="submission" date="2021-01" db="EMBL/GenBank/DDBJ databases">
        <title>Whole genome shotgun sequence of Verrucosispora lutea NBRC 106530.</title>
        <authorList>
            <person name="Komaki H."/>
            <person name="Tamura T."/>
        </authorList>
    </citation>
    <scope>NUCLEOTIDE SEQUENCE [LARGE SCALE GENOMIC DNA]</scope>
    <source>
        <strain evidence="2 3">NBRC 106530</strain>
    </source>
</reference>
<dbReference type="PROSITE" id="PS50937">
    <property type="entry name" value="HTH_MERR_2"/>
    <property type="match status" value="1"/>
</dbReference>
<dbReference type="InterPro" id="IPR009061">
    <property type="entry name" value="DNA-bd_dom_put_sf"/>
</dbReference>
<feature type="domain" description="HTH merR-type" evidence="1">
    <location>
        <begin position="1"/>
        <end position="60"/>
    </location>
</feature>
<accession>A0ABQ4IYH5</accession>
<keyword evidence="3" id="KW-1185">Reference proteome</keyword>
<protein>
    <submittedName>
        <fullName evidence="2">MerR family transcriptional regulator</fullName>
    </submittedName>
</protein>
<sequence>MPIPTIKFYLREGLLPPGRSVRESRQLHYDERHLSRLALIRTLTVLGGMSLASVRTVVRALDDGGTRTADLSAVINDAMTAGDTGATEVVGSRQAAARVDALVDDLGWRVDPDSPGRHTLAQVLAALEQHAGVEVSALMPYAAMAMSLTTMEAAGLPPRIESEADAVAVVAQLVLLDAALLALRRLAREHLGQAGGAERGERP</sequence>
<proteinExistence type="predicted"/>
<gene>
    <name evidence="2" type="ORF">Vlu01_35890</name>
</gene>
<dbReference type="EMBL" id="BOPB01000020">
    <property type="protein sequence ID" value="GIJ22965.1"/>
    <property type="molecule type" value="Genomic_DNA"/>
</dbReference>
<evidence type="ECO:0000259" key="1">
    <source>
        <dbReference type="PROSITE" id="PS50937"/>
    </source>
</evidence>
<dbReference type="SUPFAM" id="SSF46955">
    <property type="entry name" value="Putative DNA-binding domain"/>
    <property type="match status" value="1"/>
</dbReference>
<dbReference type="InterPro" id="IPR000551">
    <property type="entry name" value="MerR-type_HTH_dom"/>
</dbReference>
<organism evidence="2 3">
    <name type="scientific">Micromonospora lutea</name>
    <dbReference type="NCBI Taxonomy" id="419825"/>
    <lineage>
        <taxon>Bacteria</taxon>
        <taxon>Bacillati</taxon>
        <taxon>Actinomycetota</taxon>
        <taxon>Actinomycetes</taxon>
        <taxon>Micromonosporales</taxon>
        <taxon>Micromonosporaceae</taxon>
        <taxon>Micromonospora</taxon>
    </lineage>
</organism>
<dbReference type="Pfam" id="PF13411">
    <property type="entry name" value="MerR_1"/>
    <property type="match status" value="1"/>
</dbReference>
<evidence type="ECO:0000313" key="2">
    <source>
        <dbReference type="EMBL" id="GIJ22965.1"/>
    </source>
</evidence>
<dbReference type="Proteomes" id="UP000643165">
    <property type="component" value="Unassembled WGS sequence"/>
</dbReference>